<name>A0A840P2H4_9ACTN</name>
<keyword evidence="1" id="KW-0472">Membrane</keyword>
<dbReference type="AlphaFoldDB" id="A0A840P2H4"/>
<proteinExistence type="predicted"/>
<comment type="caution">
    <text evidence="2">The sequence shown here is derived from an EMBL/GenBank/DDBJ whole genome shotgun (WGS) entry which is preliminary data.</text>
</comment>
<evidence type="ECO:0000256" key="1">
    <source>
        <dbReference type="SAM" id="Phobius"/>
    </source>
</evidence>
<organism evidence="2 3">
    <name type="scientific">Thermocatellispora tengchongensis</name>
    <dbReference type="NCBI Taxonomy" id="1073253"/>
    <lineage>
        <taxon>Bacteria</taxon>
        <taxon>Bacillati</taxon>
        <taxon>Actinomycetota</taxon>
        <taxon>Actinomycetes</taxon>
        <taxon>Streptosporangiales</taxon>
        <taxon>Streptosporangiaceae</taxon>
        <taxon>Thermocatellispora</taxon>
    </lineage>
</organism>
<protein>
    <submittedName>
        <fullName evidence="2">Uncharacterized protein</fullName>
    </submittedName>
</protein>
<keyword evidence="1" id="KW-0812">Transmembrane</keyword>
<dbReference type="InterPro" id="IPR046001">
    <property type="entry name" value="DUF5957"/>
</dbReference>
<feature type="transmembrane region" description="Helical" evidence="1">
    <location>
        <begin position="39"/>
        <end position="57"/>
    </location>
</feature>
<dbReference type="RefSeq" id="WP_185048264.1">
    <property type="nucleotide sequence ID" value="NZ_BAABIX010000022.1"/>
</dbReference>
<feature type="transmembrane region" description="Helical" evidence="1">
    <location>
        <begin position="7"/>
        <end position="33"/>
    </location>
</feature>
<dbReference type="EMBL" id="JACHGN010000002">
    <property type="protein sequence ID" value="MBB5131437.1"/>
    <property type="molecule type" value="Genomic_DNA"/>
</dbReference>
<sequence>MRTVGVVVAAAIGGFIAGIVVSEVVAVVAHLGFGRAVGVRYLPVFTAVAGVGVALVAERRRRRRGSGDLKITSPDGR</sequence>
<dbReference type="Proteomes" id="UP000578449">
    <property type="component" value="Unassembled WGS sequence"/>
</dbReference>
<dbReference type="Pfam" id="PF19382">
    <property type="entry name" value="DUF5957"/>
    <property type="match status" value="1"/>
</dbReference>
<accession>A0A840P2H4</accession>
<gene>
    <name evidence="2" type="ORF">HNP84_001143</name>
</gene>
<reference evidence="2 3" key="1">
    <citation type="submission" date="2020-08" db="EMBL/GenBank/DDBJ databases">
        <title>Genomic Encyclopedia of Type Strains, Phase IV (KMG-IV): sequencing the most valuable type-strain genomes for metagenomic binning, comparative biology and taxonomic classification.</title>
        <authorList>
            <person name="Goeker M."/>
        </authorList>
    </citation>
    <scope>NUCLEOTIDE SEQUENCE [LARGE SCALE GENOMIC DNA]</scope>
    <source>
        <strain evidence="2 3">DSM 45615</strain>
    </source>
</reference>
<keyword evidence="1" id="KW-1133">Transmembrane helix</keyword>
<evidence type="ECO:0000313" key="3">
    <source>
        <dbReference type="Proteomes" id="UP000578449"/>
    </source>
</evidence>
<keyword evidence="3" id="KW-1185">Reference proteome</keyword>
<evidence type="ECO:0000313" key="2">
    <source>
        <dbReference type="EMBL" id="MBB5131437.1"/>
    </source>
</evidence>